<dbReference type="RefSeq" id="WP_078978453.1">
    <property type="nucleotide sequence ID" value="NZ_MWQN01000001.1"/>
</dbReference>
<dbReference type="Proteomes" id="UP000190037">
    <property type="component" value="Unassembled WGS sequence"/>
</dbReference>
<evidence type="ECO:0000313" key="3">
    <source>
        <dbReference type="Proteomes" id="UP000190037"/>
    </source>
</evidence>
<evidence type="ECO:0000256" key="1">
    <source>
        <dbReference type="SAM" id="MobiDB-lite"/>
    </source>
</evidence>
<accession>A0A1T3P5J9</accession>
<organism evidence="2 3">
    <name type="scientific">Embleya scabrispora</name>
    <dbReference type="NCBI Taxonomy" id="159449"/>
    <lineage>
        <taxon>Bacteria</taxon>
        <taxon>Bacillati</taxon>
        <taxon>Actinomycetota</taxon>
        <taxon>Actinomycetes</taxon>
        <taxon>Kitasatosporales</taxon>
        <taxon>Streptomycetaceae</taxon>
        <taxon>Embleya</taxon>
    </lineage>
</organism>
<sequence length="89" mass="9349">MARTPDGRLRTPTPAELNLTDVVSDAIARVADDPDHEGDPFWLAVAAVSAVVDQGWTPPPPGWIPPARPDMRGQGDLLTAPTPTTGSTP</sequence>
<keyword evidence="3" id="KW-1185">Reference proteome</keyword>
<feature type="compositionally biased region" description="Pro residues" evidence="1">
    <location>
        <begin position="57"/>
        <end position="68"/>
    </location>
</feature>
<feature type="region of interest" description="Disordered" evidence="1">
    <location>
        <begin position="57"/>
        <end position="89"/>
    </location>
</feature>
<proteinExistence type="predicted"/>
<protein>
    <submittedName>
        <fullName evidence="2">Uncharacterized protein</fullName>
    </submittedName>
</protein>
<comment type="caution">
    <text evidence="2">The sequence shown here is derived from an EMBL/GenBank/DDBJ whole genome shotgun (WGS) entry which is preliminary data.</text>
</comment>
<dbReference type="STRING" id="159449.B4N89_27430"/>
<evidence type="ECO:0000313" key="2">
    <source>
        <dbReference type="EMBL" id="OPC84160.1"/>
    </source>
</evidence>
<reference evidence="2 3" key="1">
    <citation type="submission" date="2017-03" db="EMBL/GenBank/DDBJ databases">
        <title>Draft genome sequence of Streptomyces scabrisporus NF3, endophyte isolated from Amphipterygium adstringens.</title>
        <authorList>
            <person name="Vazquez M."/>
            <person name="Ceapa C.D."/>
            <person name="Rodriguez Luna D."/>
            <person name="Sanchez Esquivel S."/>
        </authorList>
    </citation>
    <scope>NUCLEOTIDE SEQUENCE [LARGE SCALE GENOMIC DNA]</scope>
    <source>
        <strain evidence="2 3">NF3</strain>
    </source>
</reference>
<gene>
    <name evidence="2" type="ORF">B4N89_27430</name>
</gene>
<dbReference type="AlphaFoldDB" id="A0A1T3P5J9"/>
<dbReference type="EMBL" id="MWQN01000001">
    <property type="protein sequence ID" value="OPC84160.1"/>
    <property type="molecule type" value="Genomic_DNA"/>
</dbReference>
<name>A0A1T3P5J9_9ACTN</name>